<evidence type="ECO:0000313" key="2">
    <source>
        <dbReference type="EMBL" id="OTF79018.1"/>
    </source>
</evidence>
<organism evidence="2 3">
    <name type="scientific">Euroglyphus maynei</name>
    <name type="common">Mayne's house dust mite</name>
    <dbReference type="NCBI Taxonomy" id="6958"/>
    <lineage>
        <taxon>Eukaryota</taxon>
        <taxon>Metazoa</taxon>
        <taxon>Ecdysozoa</taxon>
        <taxon>Arthropoda</taxon>
        <taxon>Chelicerata</taxon>
        <taxon>Arachnida</taxon>
        <taxon>Acari</taxon>
        <taxon>Acariformes</taxon>
        <taxon>Sarcoptiformes</taxon>
        <taxon>Astigmata</taxon>
        <taxon>Psoroptidia</taxon>
        <taxon>Analgoidea</taxon>
        <taxon>Pyroglyphidae</taxon>
        <taxon>Pyroglyphinae</taxon>
        <taxon>Euroglyphus</taxon>
    </lineage>
</organism>
<feature type="non-terminal residue" evidence="2">
    <location>
        <position position="239"/>
    </location>
</feature>
<proteinExistence type="predicted"/>
<dbReference type="OrthoDB" id="10548000at2759"/>
<dbReference type="EMBL" id="MUJZ01025255">
    <property type="protein sequence ID" value="OTF79018.1"/>
    <property type="molecule type" value="Genomic_DNA"/>
</dbReference>
<keyword evidence="3" id="KW-1185">Reference proteome</keyword>
<dbReference type="AlphaFoldDB" id="A0A1Y3BGL9"/>
<protein>
    <submittedName>
        <fullName evidence="2">Uncharacterized protein</fullName>
    </submittedName>
</protein>
<name>A0A1Y3BGL9_EURMA</name>
<evidence type="ECO:0000256" key="1">
    <source>
        <dbReference type="SAM" id="MobiDB-lite"/>
    </source>
</evidence>
<feature type="compositionally biased region" description="Polar residues" evidence="1">
    <location>
        <begin position="77"/>
        <end position="87"/>
    </location>
</feature>
<dbReference type="Proteomes" id="UP000194236">
    <property type="component" value="Unassembled WGS sequence"/>
</dbReference>
<evidence type="ECO:0000313" key="3">
    <source>
        <dbReference type="Proteomes" id="UP000194236"/>
    </source>
</evidence>
<gene>
    <name evidence="2" type="ORF">BLA29_007437</name>
</gene>
<comment type="caution">
    <text evidence="2">The sequence shown here is derived from an EMBL/GenBank/DDBJ whole genome shotgun (WGS) entry which is preliminary data.</text>
</comment>
<feature type="region of interest" description="Disordered" evidence="1">
    <location>
        <begin position="77"/>
        <end position="100"/>
    </location>
</feature>
<reference evidence="2 3" key="1">
    <citation type="submission" date="2017-03" db="EMBL/GenBank/DDBJ databases">
        <title>Genome Survey of Euroglyphus maynei.</title>
        <authorList>
            <person name="Arlian L.G."/>
            <person name="Morgan M.S."/>
            <person name="Rider S.D."/>
        </authorList>
    </citation>
    <scope>NUCLEOTIDE SEQUENCE [LARGE SCALE GENOMIC DNA]</scope>
    <source>
        <strain evidence="2">Arlian Lab</strain>
        <tissue evidence="2">Whole body</tissue>
    </source>
</reference>
<accession>A0A1Y3BGL9</accession>
<feature type="region of interest" description="Disordered" evidence="1">
    <location>
        <begin position="116"/>
        <end position="239"/>
    </location>
</feature>
<sequence length="239" mass="25982">MAENSPMNNDDVVVVAAVNGNGDDSGGSKNIELETAKTFAKHFIEEQFAQEIAEKMSTFDQETMDLKIRAPTTTNGVVAKTTPTVNGDDNVEPVQNGDDHLLNNNVPTVTVTMAEDGRNPSESDEFVDANDSVHQETSPATCCVTMEETIPEEEPETEEKHPESSPPMTDVIEEEEPPVTNVTNEEIVQQYPVTDVTMEESVPEPLTTTDNATAEETVPESPATNEMTMEESFPVTSST</sequence>